<gene>
    <name evidence="1" type="ORF">TMS3_0106685</name>
</gene>
<comment type="caution">
    <text evidence="1">The sequence shown here is derived from an EMBL/GenBank/DDBJ whole genome shotgun (WGS) entry which is preliminary data.</text>
</comment>
<protein>
    <submittedName>
        <fullName evidence="1">Uncharacterized protein</fullName>
    </submittedName>
</protein>
<evidence type="ECO:0000313" key="1">
    <source>
        <dbReference type="EMBL" id="KFX71604.1"/>
    </source>
</evidence>
<evidence type="ECO:0000313" key="2">
    <source>
        <dbReference type="Proteomes" id="UP000030063"/>
    </source>
</evidence>
<dbReference type="AlphaFoldDB" id="A0A0A1YRA6"/>
<organism evidence="1 2">
    <name type="scientific">Pseudomonas taeanensis MS-3</name>
    <dbReference type="NCBI Taxonomy" id="1395571"/>
    <lineage>
        <taxon>Bacteria</taxon>
        <taxon>Pseudomonadati</taxon>
        <taxon>Pseudomonadota</taxon>
        <taxon>Gammaproteobacteria</taxon>
        <taxon>Pseudomonadales</taxon>
        <taxon>Pseudomonadaceae</taxon>
        <taxon>Pseudomonas</taxon>
    </lineage>
</organism>
<dbReference type="EMBL" id="AWSQ01000001">
    <property type="protein sequence ID" value="KFX71604.1"/>
    <property type="molecule type" value="Genomic_DNA"/>
</dbReference>
<keyword evidence="2" id="KW-1185">Reference proteome</keyword>
<sequence>MIGHVITSRLVLRLAPAWLARSGPVYSWGVAALKERGAKMLHIGLMSKSCAHAWRCFGAVPLGSVTLGLRLTFAAYEKARRLAGFAFQVLDQTP</sequence>
<accession>A0A0A1YRA6</accession>
<reference evidence="1 2" key="1">
    <citation type="journal article" date="2014" name="Genome Announc.">
        <title>Draft Genome Sequence of Petroleum Oil-Degrading Marine Bacterium Pseudomonas taeanensis Strain MS-3, Isolated from a Crude Oil-Contaminated Seashore.</title>
        <authorList>
            <person name="Lee S.Y."/>
            <person name="Kim S.H."/>
            <person name="Lee D.G."/>
            <person name="Shin S."/>
            <person name="Yun S.H."/>
            <person name="Choi C.W."/>
            <person name="Chung Y.H."/>
            <person name="Choi J.S."/>
            <person name="Kahng H.Y."/>
            <person name="Kim S.I."/>
        </authorList>
    </citation>
    <scope>NUCLEOTIDE SEQUENCE [LARGE SCALE GENOMIC DNA]</scope>
    <source>
        <strain evidence="1 2">MS-3</strain>
    </source>
</reference>
<name>A0A0A1YRA6_9PSED</name>
<proteinExistence type="predicted"/>
<dbReference type="Proteomes" id="UP000030063">
    <property type="component" value="Unassembled WGS sequence"/>
</dbReference>